<comment type="caution">
    <text evidence="3">The sequence shown here is derived from an EMBL/GenBank/DDBJ whole genome shotgun (WGS) entry which is preliminary data.</text>
</comment>
<sequence>MRRHHECQGQDQTRQPPAHGAPALPLLRDKPFHEVPVVRERRRQYGVAGHPLIIGIAPARTTASINPRHLLRHHDAHLCPPGGSVSRRPLSLAVVASLLLSPLLFAGESTDPAFASIATLQQQMQSGSLTSHALAQQFLERIRRIDQSGPSLHAVIETNPDALELARKLDQKRTHEKPSSALYGIPLLLKDNIDTGDRMHTTAGSLALVDAPAAHDAGLVERLRAQGAVILGKTNLSEWANFRSNHASSGWSGRGGQTHSPYALDRNPCGSSAGSGAAVAAGLVTAAIGTETDGSIICPAAANGIVGIKPTLGLVSRSGIVPISHSQDTAGPMARNVADAAAVLSVIAGSDPRDDATAEADRHATDYTRFLDPEGLRGKRIGVVRELAGAEPNADRILDQSIALMKAQGAIVIDPVELPHLKELGDVELTVLLYEFKHDLNAYLATRPGLQVKSLAELIGYNRREAEREMPWFGQELFEQAQAKGPLSEVAYTQALDKAKRLSGPEGIDAALQSQQLDALLAPSWGPTFVTDPILGDHVVSGDPTVGGPSQPAAMAGYPSLTLPAGFAHGLPVGIVLFGAKWSEPTLIAIAYGFEQHARAWRAPGFLDTVGGSPVPAGR</sequence>
<protein>
    <submittedName>
        <fullName evidence="3">Amidase</fullName>
        <ecNumber evidence="3">3.5.1.4</ecNumber>
    </submittedName>
</protein>
<dbReference type="OrthoDB" id="8872210at2"/>
<dbReference type="Proteomes" id="UP000254711">
    <property type="component" value="Unassembled WGS sequence"/>
</dbReference>
<dbReference type="InterPro" id="IPR023631">
    <property type="entry name" value="Amidase_dom"/>
</dbReference>
<name>A0A370K8E5_9GAMM</name>
<dbReference type="SUPFAM" id="SSF75304">
    <property type="entry name" value="Amidase signature (AS) enzymes"/>
    <property type="match status" value="1"/>
</dbReference>
<reference evidence="3 4" key="1">
    <citation type="submission" date="2018-07" db="EMBL/GenBank/DDBJ databases">
        <title>Dyella solisilvae sp. nov., isolated from the pine and broad-leaved mixed forest soil.</title>
        <authorList>
            <person name="Gao Z."/>
            <person name="Qiu L."/>
        </authorList>
    </citation>
    <scope>NUCLEOTIDE SEQUENCE [LARGE SCALE GENOMIC DNA]</scope>
    <source>
        <strain evidence="3 4">DHG54</strain>
    </source>
</reference>
<organism evidence="3 4">
    <name type="scientific">Dyella solisilvae</name>
    <dbReference type="NCBI Taxonomy" id="1920168"/>
    <lineage>
        <taxon>Bacteria</taxon>
        <taxon>Pseudomonadati</taxon>
        <taxon>Pseudomonadota</taxon>
        <taxon>Gammaproteobacteria</taxon>
        <taxon>Lysobacterales</taxon>
        <taxon>Rhodanobacteraceae</taxon>
        <taxon>Dyella</taxon>
    </lineage>
</organism>
<dbReference type="Pfam" id="PF01425">
    <property type="entry name" value="Amidase"/>
    <property type="match status" value="1"/>
</dbReference>
<evidence type="ECO:0000259" key="2">
    <source>
        <dbReference type="Pfam" id="PF01425"/>
    </source>
</evidence>
<feature type="domain" description="Amidase" evidence="2">
    <location>
        <begin position="142"/>
        <end position="587"/>
    </location>
</feature>
<dbReference type="NCBIfam" id="NF006006">
    <property type="entry name" value="PRK08137.1"/>
    <property type="match status" value="1"/>
</dbReference>
<keyword evidence="4" id="KW-1185">Reference proteome</keyword>
<evidence type="ECO:0000313" key="4">
    <source>
        <dbReference type="Proteomes" id="UP000254711"/>
    </source>
</evidence>
<dbReference type="GO" id="GO:0004040">
    <property type="term" value="F:amidase activity"/>
    <property type="evidence" value="ECO:0007669"/>
    <property type="project" value="UniProtKB-EC"/>
</dbReference>
<dbReference type="PANTHER" id="PTHR42678">
    <property type="entry name" value="AMIDASE"/>
    <property type="match status" value="1"/>
</dbReference>
<dbReference type="Gene3D" id="3.90.1300.10">
    <property type="entry name" value="Amidase signature (AS) domain"/>
    <property type="match status" value="1"/>
</dbReference>
<dbReference type="EMBL" id="QQSY01000003">
    <property type="protein sequence ID" value="RDI98310.1"/>
    <property type="molecule type" value="Genomic_DNA"/>
</dbReference>
<feature type="compositionally biased region" description="Low complexity" evidence="1">
    <location>
        <begin position="16"/>
        <end position="26"/>
    </location>
</feature>
<feature type="region of interest" description="Disordered" evidence="1">
    <location>
        <begin position="1"/>
        <end position="26"/>
    </location>
</feature>
<dbReference type="EC" id="3.5.1.4" evidence="3"/>
<proteinExistence type="predicted"/>
<evidence type="ECO:0000256" key="1">
    <source>
        <dbReference type="SAM" id="MobiDB-lite"/>
    </source>
</evidence>
<dbReference type="InterPro" id="IPR036928">
    <property type="entry name" value="AS_sf"/>
</dbReference>
<keyword evidence="3" id="KW-0378">Hydrolase</keyword>
<gene>
    <name evidence="3" type="ORF">DVT68_12245</name>
</gene>
<dbReference type="PANTHER" id="PTHR42678:SF34">
    <property type="entry name" value="OS04G0183300 PROTEIN"/>
    <property type="match status" value="1"/>
</dbReference>
<evidence type="ECO:0000313" key="3">
    <source>
        <dbReference type="EMBL" id="RDI98310.1"/>
    </source>
</evidence>
<dbReference type="AlphaFoldDB" id="A0A370K8E5"/>
<accession>A0A370K8E5</accession>